<sequence>MITSVQSLKLIQHQYFKKILKVLIKLQINLSTMNAIHHLNQCQKYAKLYINNTNNNSS</sequence>
<accession>A0A0V1KAQ2</accession>
<protein>
    <submittedName>
        <fullName evidence="1">Uncharacterized protein</fullName>
    </submittedName>
</protein>
<gene>
    <name evidence="1" type="ORF">T4C_822</name>
</gene>
<dbReference type="AlphaFoldDB" id="A0A0V1KAQ2"/>
<dbReference type="EMBL" id="JYDV01000006">
    <property type="protein sequence ID" value="KRZ44314.1"/>
    <property type="molecule type" value="Genomic_DNA"/>
</dbReference>
<dbReference type="Proteomes" id="UP000054826">
    <property type="component" value="Unassembled WGS sequence"/>
</dbReference>
<proteinExistence type="predicted"/>
<reference evidence="1 2" key="1">
    <citation type="submission" date="2015-01" db="EMBL/GenBank/DDBJ databases">
        <title>Evolution of Trichinella species and genotypes.</title>
        <authorList>
            <person name="Korhonen P.K."/>
            <person name="Edoardo P."/>
            <person name="Giuseppe L.R."/>
            <person name="Gasser R.B."/>
        </authorList>
    </citation>
    <scope>NUCLEOTIDE SEQUENCE [LARGE SCALE GENOMIC DNA]</scope>
    <source>
        <strain evidence="1">ISS176</strain>
    </source>
</reference>
<evidence type="ECO:0000313" key="2">
    <source>
        <dbReference type="Proteomes" id="UP000054826"/>
    </source>
</evidence>
<name>A0A0V1KAQ2_TRIPS</name>
<comment type="caution">
    <text evidence="1">The sequence shown here is derived from an EMBL/GenBank/DDBJ whole genome shotgun (WGS) entry which is preliminary data.</text>
</comment>
<evidence type="ECO:0000313" key="1">
    <source>
        <dbReference type="EMBL" id="KRZ44314.1"/>
    </source>
</evidence>
<organism evidence="1 2">
    <name type="scientific">Trichinella pseudospiralis</name>
    <name type="common">Parasitic roundworm</name>
    <dbReference type="NCBI Taxonomy" id="6337"/>
    <lineage>
        <taxon>Eukaryota</taxon>
        <taxon>Metazoa</taxon>
        <taxon>Ecdysozoa</taxon>
        <taxon>Nematoda</taxon>
        <taxon>Enoplea</taxon>
        <taxon>Dorylaimia</taxon>
        <taxon>Trichinellida</taxon>
        <taxon>Trichinellidae</taxon>
        <taxon>Trichinella</taxon>
    </lineage>
</organism>